<dbReference type="PANTHER" id="PTHR37316">
    <property type="entry name" value="TEICHOIC ACID GLYCEROL-PHOSPHATE PRIMASE"/>
    <property type="match status" value="1"/>
</dbReference>
<proteinExistence type="inferred from homology"/>
<keyword evidence="3" id="KW-1003">Cell membrane</keyword>
<name>C7QZE0_JONDD</name>
<dbReference type="InterPro" id="IPR051612">
    <property type="entry name" value="Teichoic_Acid_Biosynth"/>
</dbReference>
<dbReference type="Proteomes" id="UP000000628">
    <property type="component" value="Chromosome"/>
</dbReference>
<keyword evidence="6" id="KW-0472">Membrane</keyword>
<reference evidence="7 8" key="1">
    <citation type="journal article" date="2009" name="Stand. Genomic Sci.">
        <title>Complete genome sequence of Jonesia denitrificans type strain (Prevot 55134).</title>
        <authorList>
            <person name="Pukall R."/>
            <person name="Gehrich-Schroter G."/>
            <person name="Lapidus A."/>
            <person name="Nolan M."/>
            <person name="Glavina Del Rio T."/>
            <person name="Lucas S."/>
            <person name="Chen F."/>
            <person name="Tice H."/>
            <person name="Pitluck S."/>
            <person name="Cheng J.F."/>
            <person name="Copeland A."/>
            <person name="Saunders E."/>
            <person name="Brettin T."/>
            <person name="Detter J.C."/>
            <person name="Bruce D."/>
            <person name="Goodwin L."/>
            <person name="Pati A."/>
            <person name="Ivanova N."/>
            <person name="Mavromatis K."/>
            <person name="Ovchinnikova G."/>
            <person name="Chen A."/>
            <person name="Palaniappan K."/>
            <person name="Land M."/>
            <person name="Hauser L."/>
            <person name="Chang Y.J."/>
            <person name="Jeffries C.D."/>
            <person name="Chain P."/>
            <person name="Goker M."/>
            <person name="Bristow J."/>
            <person name="Eisen J.A."/>
            <person name="Markowitz V."/>
            <person name="Hugenholtz P."/>
            <person name="Kyrpides N.C."/>
            <person name="Klenk H.P."/>
            <person name="Han C."/>
        </authorList>
    </citation>
    <scope>NUCLEOTIDE SEQUENCE [LARGE SCALE GENOMIC DNA]</scope>
    <source>
        <strain evidence="8">ATCC 14870 / DSM 20603 / BCRC 15368 / CIP 55.134 / JCM 11481 / NBRC 15587 / NCTC 10816 / Prevot 55134</strain>
    </source>
</reference>
<dbReference type="RefSeq" id="WP_015772066.1">
    <property type="nucleotide sequence ID" value="NC_013174.1"/>
</dbReference>
<dbReference type="Gene3D" id="3.40.50.11820">
    <property type="match status" value="1"/>
</dbReference>
<accession>C7QZE0</accession>
<dbReference type="OrthoDB" id="8549922at2"/>
<protein>
    <submittedName>
        <fullName evidence="7">CDP-glycerol:poly(Glycerophosphate) glycerophosphotransferase</fullName>
    </submittedName>
</protein>
<sequence>MPQSVSVKSLLQIVRQTPYIVGYLFFTVVTRRQPIVLFLSVSSDRLVGNMAAVHDELTERGIPIEAVLRKSLRHRLPFRERVRLCAVMARASVIIVDDFYPMIYQIPLRRGTQLIQLWHASGAFKTMGFSRAGKPGGPIKGSRTHKNYSAAITSSEQVRKNYAEAFGISIDKVHATGIPRTDPFFDDTIIERSTMRVRDELSIPDGHRLLLFAPTFRGNGQLSAYYNDEWIDWTDLADRLGPGWVIGYRPHPFVTSRPQALSDPRFRDLSGWSDTTSLLMATDVLVTDYSSIIFDFALLGRPTVFFCPDLEEYIAARDFYYPYDWYTYGPVARTHEDLVAHVTHGTWDTAAHDDFLTFFCGACDGQATARVVDTLIAPHLQVGGRS</sequence>
<dbReference type="InterPro" id="IPR043149">
    <property type="entry name" value="TagF_N"/>
</dbReference>
<dbReference type="GO" id="GO:0047355">
    <property type="term" value="F:CDP-glycerol glycerophosphotransferase activity"/>
    <property type="evidence" value="ECO:0007669"/>
    <property type="project" value="InterPro"/>
</dbReference>
<evidence type="ECO:0000256" key="2">
    <source>
        <dbReference type="ARBA" id="ARBA00010488"/>
    </source>
</evidence>
<organism evidence="7 8">
    <name type="scientific">Jonesia denitrificans (strain ATCC 14870 / DSM 20603 / BCRC 15368 / CIP 55.134 / JCM 11481 / NBRC 15587 / NCTC 10816 / Prevot 55134)</name>
    <name type="common">Listeria denitrificans</name>
    <dbReference type="NCBI Taxonomy" id="471856"/>
    <lineage>
        <taxon>Bacteria</taxon>
        <taxon>Bacillati</taxon>
        <taxon>Actinomycetota</taxon>
        <taxon>Actinomycetes</taxon>
        <taxon>Micrococcales</taxon>
        <taxon>Jonesiaceae</taxon>
        <taxon>Jonesia</taxon>
    </lineage>
</organism>
<dbReference type="KEGG" id="jde:Jden_1795"/>
<comment type="subcellular location">
    <subcellularLocation>
        <location evidence="1">Cell membrane</location>
        <topology evidence="1">Peripheral membrane protein</topology>
    </subcellularLocation>
</comment>
<dbReference type="AlphaFoldDB" id="C7QZE0"/>
<dbReference type="eggNOG" id="COG1887">
    <property type="taxonomic scope" value="Bacteria"/>
</dbReference>
<gene>
    <name evidence="7" type="ordered locus">Jden_1795</name>
</gene>
<evidence type="ECO:0000256" key="5">
    <source>
        <dbReference type="ARBA" id="ARBA00022944"/>
    </source>
</evidence>
<dbReference type="InterPro" id="IPR043148">
    <property type="entry name" value="TagF_C"/>
</dbReference>
<evidence type="ECO:0000313" key="7">
    <source>
        <dbReference type="EMBL" id="ACV09438.1"/>
    </source>
</evidence>
<dbReference type="GO" id="GO:0019350">
    <property type="term" value="P:teichoic acid biosynthetic process"/>
    <property type="evidence" value="ECO:0007669"/>
    <property type="project" value="UniProtKB-KW"/>
</dbReference>
<dbReference type="HOGENOM" id="CLU_029598_1_1_11"/>
<evidence type="ECO:0000256" key="6">
    <source>
        <dbReference type="ARBA" id="ARBA00023136"/>
    </source>
</evidence>
<evidence type="ECO:0000313" key="8">
    <source>
        <dbReference type="Proteomes" id="UP000000628"/>
    </source>
</evidence>
<keyword evidence="5" id="KW-0777">Teichoic acid biosynthesis</keyword>
<evidence type="ECO:0000256" key="3">
    <source>
        <dbReference type="ARBA" id="ARBA00022475"/>
    </source>
</evidence>
<evidence type="ECO:0000256" key="4">
    <source>
        <dbReference type="ARBA" id="ARBA00022679"/>
    </source>
</evidence>
<dbReference type="STRING" id="471856.Jden_1795"/>
<dbReference type="Pfam" id="PF04464">
    <property type="entry name" value="Glyphos_transf"/>
    <property type="match status" value="1"/>
</dbReference>
<dbReference type="InterPro" id="IPR007554">
    <property type="entry name" value="Glycerophosphate_synth"/>
</dbReference>
<keyword evidence="8" id="KW-1185">Reference proteome</keyword>
<evidence type="ECO:0000256" key="1">
    <source>
        <dbReference type="ARBA" id="ARBA00004202"/>
    </source>
</evidence>
<dbReference type="EMBL" id="CP001706">
    <property type="protein sequence ID" value="ACV09438.1"/>
    <property type="molecule type" value="Genomic_DNA"/>
</dbReference>
<comment type="similarity">
    <text evidence="2">Belongs to the CDP-glycerol glycerophosphotransferase family.</text>
</comment>
<dbReference type="SUPFAM" id="SSF53756">
    <property type="entry name" value="UDP-Glycosyltransferase/glycogen phosphorylase"/>
    <property type="match status" value="1"/>
</dbReference>
<dbReference type="PANTHER" id="PTHR37316:SF2">
    <property type="entry name" value="TEICHOIC ACID RIBITOL-PHOSPHATE POLYMERASE TARK"/>
    <property type="match status" value="1"/>
</dbReference>
<dbReference type="Gene3D" id="3.40.50.12580">
    <property type="match status" value="1"/>
</dbReference>
<keyword evidence="4 7" id="KW-0808">Transferase</keyword>
<dbReference type="GO" id="GO:0005886">
    <property type="term" value="C:plasma membrane"/>
    <property type="evidence" value="ECO:0007669"/>
    <property type="project" value="UniProtKB-SubCell"/>
</dbReference>